<dbReference type="RefSeq" id="WP_059315594.1">
    <property type="nucleotide sequence ID" value="NZ_CP013987.1"/>
</dbReference>
<organism evidence="13 14">
    <name type="scientific">Pseudomonas oryzihabitans</name>
    <dbReference type="NCBI Taxonomy" id="47885"/>
    <lineage>
        <taxon>Bacteria</taxon>
        <taxon>Pseudomonadati</taxon>
        <taxon>Pseudomonadota</taxon>
        <taxon>Gammaproteobacteria</taxon>
        <taxon>Pseudomonadales</taxon>
        <taxon>Pseudomonadaceae</taxon>
        <taxon>Pseudomonas</taxon>
    </lineage>
</organism>
<dbReference type="InterPro" id="IPR013785">
    <property type="entry name" value="Aldolase_TIM"/>
</dbReference>
<comment type="function">
    <text evidence="1 11">Transaldolase is important for the balance of metabolites in the pentose-phosphate pathway.</text>
</comment>
<dbReference type="EC" id="2.2.1.2" evidence="5 11"/>
<keyword evidence="12" id="KW-0312">Gluconeogenesis</keyword>
<comment type="subcellular location">
    <subcellularLocation>
        <location evidence="2 11">Cytoplasm</location>
    </subcellularLocation>
</comment>
<evidence type="ECO:0000256" key="1">
    <source>
        <dbReference type="ARBA" id="ARBA00003518"/>
    </source>
</evidence>
<dbReference type="SUPFAM" id="SSF51569">
    <property type="entry name" value="Aldolase"/>
    <property type="match status" value="1"/>
</dbReference>
<dbReference type="CDD" id="cd00955">
    <property type="entry name" value="Transaldolase_like"/>
    <property type="match status" value="1"/>
</dbReference>
<evidence type="ECO:0000256" key="4">
    <source>
        <dbReference type="ARBA" id="ARBA00008426"/>
    </source>
</evidence>
<dbReference type="PANTHER" id="PTHR10683">
    <property type="entry name" value="TRANSALDOLASE"/>
    <property type="match status" value="1"/>
</dbReference>
<dbReference type="EMBL" id="CP013987">
    <property type="protein sequence ID" value="ALZ85439.1"/>
    <property type="molecule type" value="Genomic_DNA"/>
</dbReference>
<dbReference type="Gene3D" id="3.20.20.70">
    <property type="entry name" value="Aldolase class I"/>
    <property type="match status" value="1"/>
</dbReference>
<dbReference type="InterPro" id="IPR035476">
    <property type="entry name" value="SIS_PGI_1"/>
</dbReference>
<name>A0A0U4P9P4_9PSED</name>
<dbReference type="SUPFAM" id="SSF53697">
    <property type="entry name" value="SIS domain"/>
    <property type="match status" value="1"/>
</dbReference>
<dbReference type="PANTHER" id="PTHR10683:SF31">
    <property type="entry name" value="TRANSALDOLASE"/>
    <property type="match status" value="1"/>
</dbReference>
<dbReference type="UniPathway" id="UPA00109">
    <property type="reaction ID" value="UER00181"/>
</dbReference>
<feature type="active site" description="Schiff-base intermediate with substrate" evidence="11">
    <location>
        <position position="141"/>
    </location>
</feature>
<dbReference type="GO" id="GO:0097367">
    <property type="term" value="F:carbohydrate derivative binding"/>
    <property type="evidence" value="ECO:0007669"/>
    <property type="project" value="InterPro"/>
</dbReference>
<evidence type="ECO:0000256" key="5">
    <source>
        <dbReference type="ARBA" id="ARBA00013151"/>
    </source>
</evidence>
<comment type="similarity">
    <text evidence="4 11">Belongs to the transaldolase family. Type 2 subfamily.</text>
</comment>
<dbReference type="KEGG" id="por:APT59_15000"/>
<dbReference type="Proteomes" id="UP000064137">
    <property type="component" value="Chromosome"/>
</dbReference>
<dbReference type="NCBIfam" id="NF002881">
    <property type="entry name" value="PRK03343.1"/>
    <property type="match status" value="1"/>
</dbReference>
<dbReference type="Pfam" id="PF00342">
    <property type="entry name" value="PGI"/>
    <property type="match status" value="1"/>
</dbReference>
<dbReference type="AlphaFoldDB" id="A0A0U4P9P4"/>
<dbReference type="Pfam" id="PF00923">
    <property type="entry name" value="TAL_FSA"/>
    <property type="match status" value="1"/>
</dbReference>
<sequence length="939" mass="101378">MSNPLKQLTEQGQAVWLDFVSREFLGKGELQKLIERDGLTGVTSNPSIFEKAMGHGSDYDGSLEAFLEQADAEPVDVYEHLAIEDIQQAADILRPVYDRLEGRDGYVSLEVSPYLALDTRATLEEGRRLWQAVDRPNLMVKVPGTPEGAVAIRKLIEEGINVNVTLLFDRNAYMAVAEAYIAGLEARLHQGKDISRLASVASFFISRVDGVLDKLIDERKGSDGELAELRGKIAIANAKLAYQDYLRLIQSPRWKVLEAKGAHPQRLLWASTGSKDPAYPDTLYVDQLIGPDTVNTMPPKTMDAFRDHGTAAPMLSTDIEAAQRVVDATARFGLDLDGVAKRLVKDGARQFEDAADALLGAVGQKRLDFLGERLNAADYRLPHDLHEAVEARLDEARREGWSRRLWQGDASLWTGRDEDQWVGWLAAAQGRQADPVALSALADAVREEGLDTVVLLGMGGSSLGPEVLANTLGTATGGLDLKVLDSTDPAQIAALEEQLDLHKTLFLVSSKSGSTLEPEILRAYFHQAVERTLGADEVQRRFVAITDPGSKLEASATAEGYRAIFQGDPHIGGRYSVLSVFGMVPLALLGHSVADFFQVTQPMVLACSPSAPPAINPGIRLGVVLGEAVRAGRDKVTLIASPGVASLGAWLEQLLAESTGKQGKGIIPVDLEPLGAPDVYGTDRVFVSLVLDDEEDAERDSRLQALAAAGHPVVDIRLARPELIGQEFFRWEVATEVAGAVIGINPFDQPDVEASKIKTRALTDGYERDGRLAGDEPLLEEGALALFGDADLQGQDTARAAIKAHLARLQPGDYLAVLAYLERNAVHEEALGAMRDSIRDSKRVATVGGFGPRFLHSTGQAYKGGPNSGVFIQITADAQNDLEIPGRGLSFGVVEAAQAKGDLEVLAERGRRYLRVHIKGGDIDAGLQQIVELVEAAVA</sequence>
<keyword evidence="9 11" id="KW-0704">Schiff base</keyword>
<dbReference type="InterPro" id="IPR046348">
    <property type="entry name" value="SIS_dom_sf"/>
</dbReference>
<dbReference type="HAMAP" id="MF_00493">
    <property type="entry name" value="Transaldolase_2"/>
    <property type="match status" value="1"/>
</dbReference>
<dbReference type="CDD" id="cd05015">
    <property type="entry name" value="SIS_PGI_1"/>
    <property type="match status" value="1"/>
</dbReference>
<dbReference type="GO" id="GO:0006096">
    <property type="term" value="P:glycolytic process"/>
    <property type="evidence" value="ECO:0007669"/>
    <property type="project" value="UniProtKB-UniPathway"/>
</dbReference>
<dbReference type="UniPathway" id="UPA00115">
    <property type="reaction ID" value="UER00414"/>
</dbReference>
<dbReference type="InterPro" id="IPR018225">
    <property type="entry name" value="Transaldolase_AS"/>
</dbReference>
<comment type="catalytic activity">
    <reaction evidence="10 11">
        <text>D-sedoheptulose 7-phosphate + D-glyceraldehyde 3-phosphate = D-erythrose 4-phosphate + beta-D-fructose 6-phosphate</text>
        <dbReference type="Rhea" id="RHEA:17053"/>
        <dbReference type="ChEBI" id="CHEBI:16897"/>
        <dbReference type="ChEBI" id="CHEBI:57483"/>
        <dbReference type="ChEBI" id="CHEBI:57634"/>
        <dbReference type="ChEBI" id="CHEBI:59776"/>
        <dbReference type="EC" id="2.2.1.2"/>
    </reaction>
</comment>
<dbReference type="InterPro" id="IPR001672">
    <property type="entry name" value="G6P_Isomerase"/>
</dbReference>
<evidence type="ECO:0000256" key="6">
    <source>
        <dbReference type="ARBA" id="ARBA00022490"/>
    </source>
</evidence>
<evidence type="ECO:0000256" key="3">
    <source>
        <dbReference type="ARBA" id="ARBA00004857"/>
    </source>
</evidence>
<evidence type="ECO:0000313" key="13">
    <source>
        <dbReference type="EMBL" id="ALZ85439.1"/>
    </source>
</evidence>
<evidence type="ECO:0000256" key="7">
    <source>
        <dbReference type="ARBA" id="ARBA00022679"/>
    </source>
</evidence>
<dbReference type="GO" id="GO:0004801">
    <property type="term" value="F:transaldolase activity"/>
    <property type="evidence" value="ECO:0007669"/>
    <property type="project" value="UniProtKB-UniRule"/>
</dbReference>
<evidence type="ECO:0000256" key="9">
    <source>
        <dbReference type="ARBA" id="ARBA00023270"/>
    </source>
</evidence>
<accession>A0A0U4P9P4</accession>
<dbReference type="GO" id="GO:0005737">
    <property type="term" value="C:cytoplasm"/>
    <property type="evidence" value="ECO:0007669"/>
    <property type="project" value="UniProtKB-SubCell"/>
</dbReference>
<evidence type="ECO:0000256" key="2">
    <source>
        <dbReference type="ARBA" id="ARBA00004496"/>
    </source>
</evidence>
<evidence type="ECO:0000256" key="10">
    <source>
        <dbReference type="ARBA" id="ARBA00048810"/>
    </source>
</evidence>
<proteinExistence type="inferred from homology"/>
<comment type="pathway">
    <text evidence="12">Carbohydrate degradation; glycolysis; D-glyceraldehyde 3-phosphate and glycerone phosphate from D-glucose: step 2/4.</text>
</comment>
<dbReference type="NCBIfam" id="NF007080">
    <property type="entry name" value="PRK09533.1"/>
    <property type="match status" value="1"/>
</dbReference>
<evidence type="ECO:0000256" key="8">
    <source>
        <dbReference type="ARBA" id="ARBA00023126"/>
    </source>
</evidence>
<keyword evidence="12" id="KW-0324">Glycolysis</keyword>
<reference evidence="13 14" key="1">
    <citation type="submission" date="2016-01" db="EMBL/GenBank/DDBJ databases">
        <title>Annotation of Pseudomonas oryzihabitans USDA-ARS-USMARC-56511.</title>
        <authorList>
            <person name="Harhay G.P."/>
            <person name="Harhay D.M."/>
            <person name="Smith T.P.L."/>
            <person name="Bono J.L."/>
            <person name="Heaton M.P."/>
            <person name="Clawson M.L."/>
            <person name="Chitko-Mckown C.G."/>
            <person name="Capik S.F."/>
            <person name="DeDonder K.D."/>
            <person name="Apley M.D."/>
            <person name="Lubbers B.V."/>
            <person name="White B.J."/>
            <person name="Larson R.L."/>
        </authorList>
    </citation>
    <scope>NUCLEOTIDE SEQUENCE [LARGE SCALE GENOMIC DNA]</scope>
    <source>
        <strain evidence="13 14">USDA-ARS-USMARC-56511</strain>
    </source>
</reference>
<dbReference type="OrthoDB" id="140919at2"/>
<comment type="pathway">
    <text evidence="3 11">Carbohydrate degradation; pentose phosphate pathway; D-glyceraldehyde 3-phosphate and beta-D-fructose 6-phosphate from D-ribose 5-phosphate and D-xylulose 5-phosphate (non-oxidative stage): step 2/3.</text>
</comment>
<dbReference type="GO" id="GO:0004347">
    <property type="term" value="F:glucose-6-phosphate isomerase activity"/>
    <property type="evidence" value="ECO:0007669"/>
    <property type="project" value="UniProtKB-EC"/>
</dbReference>
<evidence type="ECO:0000256" key="12">
    <source>
        <dbReference type="RuleBase" id="RU000612"/>
    </source>
</evidence>
<keyword evidence="8 11" id="KW-0570">Pentose shunt</keyword>
<keyword evidence="7 11" id="KW-0808">Transferase</keyword>
<keyword evidence="6 11" id="KW-0963">Cytoplasm</keyword>
<dbReference type="GO" id="GO:0006094">
    <property type="term" value="P:gluconeogenesis"/>
    <property type="evidence" value="ECO:0007669"/>
    <property type="project" value="UniProtKB-KW"/>
</dbReference>
<dbReference type="InterPro" id="IPR001585">
    <property type="entry name" value="TAL/FSA"/>
</dbReference>
<dbReference type="InterPro" id="IPR004732">
    <property type="entry name" value="Transaldolase_2"/>
</dbReference>
<dbReference type="NCBIfam" id="TIGR00876">
    <property type="entry name" value="tal_mycobact"/>
    <property type="match status" value="1"/>
</dbReference>
<evidence type="ECO:0000313" key="14">
    <source>
        <dbReference type="Proteomes" id="UP000064137"/>
    </source>
</evidence>
<dbReference type="PROSITE" id="PS01054">
    <property type="entry name" value="TRANSALDOLASE_1"/>
    <property type="match status" value="1"/>
</dbReference>
<keyword evidence="12" id="KW-0413">Isomerase</keyword>
<evidence type="ECO:0000256" key="11">
    <source>
        <dbReference type="HAMAP-Rule" id="MF_00493"/>
    </source>
</evidence>
<gene>
    <name evidence="11" type="primary">tal</name>
    <name evidence="13" type="ORF">APT59_15000</name>
</gene>
<comment type="similarity">
    <text evidence="12">Belongs to the GPI family.</text>
</comment>
<dbReference type="Gene3D" id="3.40.50.10490">
    <property type="entry name" value="Glucose-6-phosphate isomerase like protein, domain 1"/>
    <property type="match status" value="3"/>
</dbReference>
<dbReference type="PRINTS" id="PR00662">
    <property type="entry name" value="G6PISOMERASE"/>
</dbReference>
<dbReference type="GO" id="GO:0006098">
    <property type="term" value="P:pentose-phosphate shunt"/>
    <property type="evidence" value="ECO:0007669"/>
    <property type="project" value="UniProtKB-UniRule"/>
</dbReference>
<dbReference type="PROSITE" id="PS51463">
    <property type="entry name" value="P_GLUCOSE_ISOMERASE_3"/>
    <property type="match status" value="1"/>
</dbReference>
<comment type="catalytic activity">
    <reaction evidence="12">
        <text>alpha-D-glucose 6-phosphate = beta-D-fructose 6-phosphate</text>
        <dbReference type="Rhea" id="RHEA:11816"/>
        <dbReference type="ChEBI" id="CHEBI:57634"/>
        <dbReference type="ChEBI" id="CHEBI:58225"/>
        <dbReference type="EC" id="5.3.1.9"/>
    </reaction>
</comment>
<protein>
    <recommendedName>
        <fullName evidence="5 11">Transaldolase</fullName>
        <ecNumber evidence="5 11">2.2.1.2</ecNumber>
    </recommendedName>
</protein>